<evidence type="ECO:0000313" key="7">
    <source>
        <dbReference type="EMBL" id="KAB1079073.1"/>
    </source>
</evidence>
<comment type="similarity">
    <text evidence="6">Belongs to the methyltransferase superfamily. RNA methyltransferase RsmG family.</text>
</comment>
<comment type="caution">
    <text evidence="6">Lacks conserved residue(s) required for the propagation of feature annotation.</text>
</comment>
<sequence>MAADRDRVLAQAAVSRETAAKLDLYVEQLRRWQSVKNLVGPATLAEVWTRHVADALQLLALAPEATRWLDLGSGAGIPGLILAIAGAERPGFHVDLVESNARKCAFLLESARLTGAPVRVHNVRIEDVIAGFTGAEVICARALANLDQLLAWTEPLLKMGTTGLFPKGRDVEAELTQAAQRWRFVYDLHPSRTDSAARIVRVTDLSRVDS</sequence>
<evidence type="ECO:0000256" key="3">
    <source>
        <dbReference type="ARBA" id="ARBA00022603"/>
    </source>
</evidence>
<reference evidence="7 8" key="1">
    <citation type="submission" date="2019-09" db="EMBL/GenBank/DDBJ databases">
        <title>YIM 48816 draft genome.</title>
        <authorList>
            <person name="Jiang L."/>
        </authorList>
    </citation>
    <scope>NUCLEOTIDE SEQUENCE [LARGE SCALE GENOMIC DNA]</scope>
    <source>
        <strain evidence="7 8">YIM 48816</strain>
    </source>
</reference>
<evidence type="ECO:0000256" key="5">
    <source>
        <dbReference type="ARBA" id="ARBA00022691"/>
    </source>
</evidence>
<comment type="function">
    <text evidence="6">Specifically methylates the N7 position of guanine in position 527 of 16S rRNA.</text>
</comment>
<organism evidence="7 8">
    <name type="scientific">Methylobacterium soli</name>
    <dbReference type="NCBI Taxonomy" id="553447"/>
    <lineage>
        <taxon>Bacteria</taxon>
        <taxon>Pseudomonadati</taxon>
        <taxon>Pseudomonadota</taxon>
        <taxon>Alphaproteobacteria</taxon>
        <taxon>Hyphomicrobiales</taxon>
        <taxon>Methylobacteriaceae</taxon>
        <taxon>Methylobacterium</taxon>
    </lineage>
</organism>
<feature type="binding site" evidence="6">
    <location>
        <position position="72"/>
    </location>
    <ligand>
        <name>S-adenosyl-L-methionine</name>
        <dbReference type="ChEBI" id="CHEBI:59789"/>
    </ligand>
</feature>
<keyword evidence="5 6" id="KW-0949">S-adenosyl-L-methionine</keyword>
<comment type="caution">
    <text evidence="7">The sequence shown here is derived from an EMBL/GenBank/DDBJ whole genome shotgun (WGS) entry which is preliminary data.</text>
</comment>
<dbReference type="PANTHER" id="PTHR31760">
    <property type="entry name" value="S-ADENOSYL-L-METHIONINE-DEPENDENT METHYLTRANSFERASES SUPERFAMILY PROTEIN"/>
    <property type="match status" value="1"/>
</dbReference>
<comment type="subcellular location">
    <subcellularLocation>
        <location evidence="6">Cytoplasm</location>
    </subcellularLocation>
</comment>
<evidence type="ECO:0000256" key="6">
    <source>
        <dbReference type="HAMAP-Rule" id="MF_00074"/>
    </source>
</evidence>
<dbReference type="PANTHER" id="PTHR31760:SF0">
    <property type="entry name" value="S-ADENOSYL-L-METHIONINE-DEPENDENT METHYLTRANSFERASES SUPERFAMILY PROTEIN"/>
    <property type="match status" value="1"/>
</dbReference>
<dbReference type="OrthoDB" id="9808773at2"/>
<proteinExistence type="inferred from homology"/>
<dbReference type="HAMAP" id="MF_00074">
    <property type="entry name" value="16SrRNA_methyltr_G"/>
    <property type="match status" value="1"/>
</dbReference>
<name>A0A6L3SYL1_9HYPH</name>
<protein>
    <recommendedName>
        <fullName evidence="6">Ribosomal RNA small subunit methyltransferase G</fullName>
        <ecNumber evidence="6">2.1.1.170</ecNumber>
    </recommendedName>
    <alternativeName>
        <fullName evidence="6">16S rRNA 7-methylguanosine methyltransferase</fullName>
        <shortName evidence="6">16S rRNA m7G methyltransferase</shortName>
    </alternativeName>
</protein>
<accession>A0A6L3SYL1</accession>
<dbReference type="SUPFAM" id="SSF53335">
    <property type="entry name" value="S-adenosyl-L-methionine-dependent methyltransferases"/>
    <property type="match status" value="1"/>
</dbReference>
<keyword evidence="3 6" id="KW-0489">Methyltransferase</keyword>
<dbReference type="Gene3D" id="3.40.50.150">
    <property type="entry name" value="Vaccinia Virus protein VP39"/>
    <property type="match status" value="1"/>
</dbReference>
<comment type="catalytic activity">
    <reaction evidence="6">
        <text>guanosine(527) in 16S rRNA + S-adenosyl-L-methionine = N(7)-methylguanosine(527) in 16S rRNA + S-adenosyl-L-homocysteine</text>
        <dbReference type="Rhea" id="RHEA:42732"/>
        <dbReference type="Rhea" id="RHEA-COMP:10209"/>
        <dbReference type="Rhea" id="RHEA-COMP:10210"/>
        <dbReference type="ChEBI" id="CHEBI:57856"/>
        <dbReference type="ChEBI" id="CHEBI:59789"/>
        <dbReference type="ChEBI" id="CHEBI:74269"/>
        <dbReference type="ChEBI" id="CHEBI:74480"/>
        <dbReference type="EC" id="2.1.1.170"/>
    </reaction>
</comment>
<keyword evidence="4 6" id="KW-0808">Transferase</keyword>
<dbReference type="Proteomes" id="UP000474159">
    <property type="component" value="Unassembled WGS sequence"/>
</dbReference>
<evidence type="ECO:0000256" key="2">
    <source>
        <dbReference type="ARBA" id="ARBA00022552"/>
    </source>
</evidence>
<evidence type="ECO:0000256" key="4">
    <source>
        <dbReference type="ARBA" id="ARBA00022679"/>
    </source>
</evidence>
<feature type="binding site" evidence="6">
    <location>
        <position position="141"/>
    </location>
    <ligand>
        <name>S-adenosyl-L-methionine</name>
        <dbReference type="ChEBI" id="CHEBI:59789"/>
    </ligand>
</feature>
<dbReference type="PIRSF" id="PIRSF003078">
    <property type="entry name" value="GidB"/>
    <property type="match status" value="1"/>
</dbReference>
<gene>
    <name evidence="6 7" type="primary">rsmG</name>
    <name evidence="7" type="ORF">F6X53_11880</name>
</gene>
<dbReference type="GO" id="GO:0005829">
    <property type="term" value="C:cytosol"/>
    <property type="evidence" value="ECO:0007669"/>
    <property type="project" value="TreeGrafter"/>
</dbReference>
<keyword evidence="2 6" id="KW-0698">rRNA processing</keyword>
<dbReference type="AlphaFoldDB" id="A0A6L3SYL1"/>
<dbReference type="EC" id="2.1.1.170" evidence="6"/>
<keyword evidence="8" id="KW-1185">Reference proteome</keyword>
<dbReference type="Pfam" id="PF02527">
    <property type="entry name" value="GidB"/>
    <property type="match status" value="1"/>
</dbReference>
<feature type="binding site" evidence="6">
    <location>
        <begin position="125"/>
        <end position="126"/>
    </location>
    <ligand>
        <name>S-adenosyl-L-methionine</name>
        <dbReference type="ChEBI" id="CHEBI:59789"/>
    </ligand>
</feature>
<evidence type="ECO:0000256" key="1">
    <source>
        <dbReference type="ARBA" id="ARBA00022490"/>
    </source>
</evidence>
<dbReference type="InterPro" id="IPR029063">
    <property type="entry name" value="SAM-dependent_MTases_sf"/>
</dbReference>
<evidence type="ECO:0000313" key="8">
    <source>
        <dbReference type="Proteomes" id="UP000474159"/>
    </source>
</evidence>
<dbReference type="RefSeq" id="WP_151000238.1">
    <property type="nucleotide sequence ID" value="NZ_BPQY01000045.1"/>
</dbReference>
<keyword evidence="1 6" id="KW-0963">Cytoplasm</keyword>
<dbReference type="InterPro" id="IPR003682">
    <property type="entry name" value="rRNA_ssu_MeTfrase_G"/>
</dbReference>
<dbReference type="EMBL" id="VZZK01000010">
    <property type="protein sequence ID" value="KAB1079073.1"/>
    <property type="molecule type" value="Genomic_DNA"/>
</dbReference>
<dbReference type="GO" id="GO:0070043">
    <property type="term" value="F:rRNA (guanine-N7-)-methyltransferase activity"/>
    <property type="evidence" value="ECO:0007669"/>
    <property type="project" value="UniProtKB-UniRule"/>
</dbReference>
<dbReference type="NCBIfam" id="TIGR00138">
    <property type="entry name" value="rsmG_gidB"/>
    <property type="match status" value="1"/>
</dbReference>